<dbReference type="Proteomes" id="UP000198345">
    <property type="component" value="Unassembled WGS sequence"/>
</dbReference>
<accession>A0A226GWT2</accession>
<proteinExistence type="predicted"/>
<evidence type="ECO:0000313" key="1">
    <source>
        <dbReference type="EMBL" id="OXA85896.1"/>
    </source>
</evidence>
<keyword evidence="2" id="KW-1185">Reference proteome</keyword>
<protein>
    <submittedName>
        <fullName evidence="1">Uncharacterized protein</fullName>
    </submittedName>
</protein>
<dbReference type="AlphaFoldDB" id="A0A226GWT2"/>
<sequence length="195" mass="22635">MKHQTLRINYSKRISFHAFVLLLLLNQNGFSQQFKNSKVLSFEKADSVVVSKIYYRAKESSAPLAKNFVPSKKDSITGELTLPYYKTEKDTIYELSRRKLSTKELITLNNHLQNKKSFSQKGVALQHHYDYEINYYQKGVVFQYVRISSLTNKISISRNGCKSVLDENKQEIDPCLFYGSVTTPLKNYILKLETK</sequence>
<organism evidence="1 2">
    <name type="scientific">Flavobacterium hercynium</name>
    <dbReference type="NCBI Taxonomy" id="387094"/>
    <lineage>
        <taxon>Bacteria</taxon>
        <taxon>Pseudomonadati</taxon>
        <taxon>Bacteroidota</taxon>
        <taxon>Flavobacteriia</taxon>
        <taxon>Flavobacteriales</taxon>
        <taxon>Flavobacteriaceae</taxon>
        <taxon>Flavobacterium</taxon>
    </lineage>
</organism>
<dbReference type="EMBL" id="MUGW01000046">
    <property type="protein sequence ID" value="OXA85896.1"/>
    <property type="molecule type" value="Genomic_DNA"/>
</dbReference>
<evidence type="ECO:0000313" key="2">
    <source>
        <dbReference type="Proteomes" id="UP000198345"/>
    </source>
</evidence>
<name>A0A226GWT2_9FLAO</name>
<reference evidence="1 2" key="1">
    <citation type="submission" date="2016-11" db="EMBL/GenBank/DDBJ databases">
        <title>Whole genomes of Flavobacteriaceae.</title>
        <authorList>
            <person name="Stine C."/>
            <person name="Li C."/>
            <person name="Tadesse D."/>
        </authorList>
    </citation>
    <scope>NUCLEOTIDE SEQUENCE [LARGE SCALE GENOMIC DNA]</scope>
    <source>
        <strain evidence="1 2">DSM 18292</strain>
    </source>
</reference>
<gene>
    <name evidence="1" type="ORF">B0A66_18740</name>
</gene>
<comment type="caution">
    <text evidence="1">The sequence shown here is derived from an EMBL/GenBank/DDBJ whole genome shotgun (WGS) entry which is preliminary data.</text>
</comment>